<dbReference type="PROSITE" id="PS51892">
    <property type="entry name" value="SUBTILASE"/>
    <property type="match status" value="1"/>
</dbReference>
<dbReference type="GO" id="GO:0004252">
    <property type="term" value="F:serine-type endopeptidase activity"/>
    <property type="evidence" value="ECO:0007669"/>
    <property type="project" value="UniProtKB-UniRule"/>
</dbReference>
<dbReference type="AlphaFoldDB" id="A0A558C539"/>
<comment type="similarity">
    <text evidence="1 6">Belongs to the peptidase S8 family.</text>
</comment>
<evidence type="ECO:0000256" key="1">
    <source>
        <dbReference type="ARBA" id="ARBA00011073"/>
    </source>
</evidence>
<comment type="caution">
    <text evidence="8">The sequence shown here is derived from an EMBL/GenBank/DDBJ whole genome shotgun (WGS) entry which is preliminary data.</text>
</comment>
<evidence type="ECO:0000256" key="6">
    <source>
        <dbReference type="PROSITE-ProRule" id="PRU01240"/>
    </source>
</evidence>
<dbReference type="PRINTS" id="PR00723">
    <property type="entry name" value="SUBTILISIN"/>
</dbReference>
<evidence type="ECO:0000259" key="7">
    <source>
        <dbReference type="Pfam" id="PF00082"/>
    </source>
</evidence>
<dbReference type="InterPro" id="IPR023828">
    <property type="entry name" value="Peptidase_S8_Ser-AS"/>
</dbReference>
<evidence type="ECO:0000256" key="3">
    <source>
        <dbReference type="ARBA" id="ARBA00022801"/>
    </source>
</evidence>
<dbReference type="InterPro" id="IPR050131">
    <property type="entry name" value="Peptidase_S8_subtilisin-like"/>
</dbReference>
<dbReference type="InterPro" id="IPR015500">
    <property type="entry name" value="Peptidase_S8_subtilisin-rel"/>
</dbReference>
<dbReference type="Pfam" id="PF00082">
    <property type="entry name" value="Peptidase_S8"/>
    <property type="match status" value="1"/>
</dbReference>
<protein>
    <submittedName>
        <fullName evidence="8">S8 family serine peptidase</fullName>
    </submittedName>
</protein>
<dbReference type="GO" id="GO:0006508">
    <property type="term" value="P:proteolysis"/>
    <property type="evidence" value="ECO:0007669"/>
    <property type="project" value="UniProtKB-KW"/>
</dbReference>
<keyword evidence="3 6" id="KW-0378">Hydrolase</keyword>
<reference evidence="8 9" key="1">
    <citation type="submission" date="2019-07" db="EMBL/GenBank/DDBJ databases">
        <title>Hymenobacter sp. straun FUR1 Genome sequencing and assembly.</title>
        <authorList>
            <person name="Chhetri G."/>
        </authorList>
    </citation>
    <scope>NUCLEOTIDE SEQUENCE [LARGE SCALE GENOMIC DNA]</scope>
    <source>
        <strain evidence="8 9">Fur1</strain>
    </source>
</reference>
<feature type="active site" description="Charge relay system" evidence="5 6">
    <location>
        <position position="221"/>
    </location>
</feature>
<accession>A0A558C539</accession>
<feature type="domain" description="Peptidase S8/S53" evidence="7">
    <location>
        <begin position="175"/>
        <end position="491"/>
    </location>
</feature>
<feature type="active site" description="Charge relay system" evidence="5 6">
    <location>
        <position position="442"/>
    </location>
</feature>
<evidence type="ECO:0000256" key="5">
    <source>
        <dbReference type="PIRSR" id="PIRSR615500-1"/>
    </source>
</evidence>
<feature type="active site" description="Charge relay system" evidence="5 6">
    <location>
        <position position="184"/>
    </location>
</feature>
<evidence type="ECO:0000256" key="4">
    <source>
        <dbReference type="ARBA" id="ARBA00022825"/>
    </source>
</evidence>
<dbReference type="InterPro" id="IPR036852">
    <property type="entry name" value="Peptidase_S8/S53_dom_sf"/>
</dbReference>
<organism evidence="8 9">
    <name type="scientific">Hymenobacter setariae</name>
    <dbReference type="NCBI Taxonomy" id="2594794"/>
    <lineage>
        <taxon>Bacteria</taxon>
        <taxon>Pseudomonadati</taxon>
        <taxon>Bacteroidota</taxon>
        <taxon>Cytophagia</taxon>
        <taxon>Cytophagales</taxon>
        <taxon>Hymenobacteraceae</taxon>
        <taxon>Hymenobacter</taxon>
    </lineage>
</organism>
<dbReference type="InterPro" id="IPR000209">
    <property type="entry name" value="Peptidase_S8/S53_dom"/>
</dbReference>
<dbReference type="Proteomes" id="UP000317624">
    <property type="component" value="Unassembled WGS sequence"/>
</dbReference>
<dbReference type="OrthoDB" id="9813435at2"/>
<sequence length="503" mass="51843">MFSSRKFLPLLGLGLLSAFGCTKENPSPTAGLNNGVDASLSSNALLRDAQASPGFVLRSKQYIIIATGDQLPANIEAQATAANGKVTSQLREVGLAVATSDDPNFAAKAAKIAGVRSVVHDFTYQGFEPQPNRVMEETSINVNPPSTGDSNPLFPLQWGATAIQAPAAWNTGNQGQGVLVADLDGGFELKHPDLVDNIVGSISFVPGESAQFSGPATSSSHGTHTAGTIAAADNSIGVIGIAPKAKLLLVKVLGDGGSGSFSWLIQGILYATQQHADVVNMSLGAAVPRNGKYLDDAGNVINDTKATQELLVALSKATSYATKNGVTLIASAGNDANNGNQDKSVAHIPADATGVISISATAPIGWALAPLTANLDRFASYSNYGTPAITFAAPGGDFAYPTNEIVTFRGQRQYVWALDMVLSTGRVSSAGQGGYTWMAGTSMAAPHATGVAALLIGKNGGDMDPARVEAALRASVDDLGKPGRDPYYGYGRVNALRAVSQPN</sequence>
<dbReference type="Gene3D" id="3.40.50.200">
    <property type="entry name" value="Peptidase S8/S53 domain"/>
    <property type="match status" value="1"/>
</dbReference>
<name>A0A558C539_9BACT</name>
<dbReference type="PANTHER" id="PTHR43806:SF11">
    <property type="entry name" value="CEREVISIN-RELATED"/>
    <property type="match status" value="1"/>
</dbReference>
<evidence type="ECO:0000313" key="8">
    <source>
        <dbReference type="EMBL" id="TVT43807.1"/>
    </source>
</evidence>
<dbReference type="PROSITE" id="PS00138">
    <property type="entry name" value="SUBTILASE_SER"/>
    <property type="match status" value="1"/>
</dbReference>
<proteinExistence type="inferred from homology"/>
<gene>
    <name evidence="8" type="ORF">FNT36_04770</name>
</gene>
<keyword evidence="9" id="KW-1185">Reference proteome</keyword>
<evidence type="ECO:0000256" key="2">
    <source>
        <dbReference type="ARBA" id="ARBA00022670"/>
    </source>
</evidence>
<evidence type="ECO:0000313" key="9">
    <source>
        <dbReference type="Proteomes" id="UP000317624"/>
    </source>
</evidence>
<dbReference type="SUPFAM" id="SSF52743">
    <property type="entry name" value="Subtilisin-like"/>
    <property type="match status" value="1"/>
</dbReference>
<dbReference type="PANTHER" id="PTHR43806">
    <property type="entry name" value="PEPTIDASE S8"/>
    <property type="match status" value="1"/>
</dbReference>
<keyword evidence="4 6" id="KW-0720">Serine protease</keyword>
<keyword evidence="2 6" id="KW-0645">Protease</keyword>
<dbReference type="EMBL" id="VMRJ01000001">
    <property type="protein sequence ID" value="TVT43807.1"/>
    <property type="molecule type" value="Genomic_DNA"/>
</dbReference>
<dbReference type="PROSITE" id="PS51257">
    <property type="entry name" value="PROKAR_LIPOPROTEIN"/>
    <property type="match status" value="1"/>
</dbReference>